<keyword evidence="2" id="KW-1185">Reference proteome</keyword>
<evidence type="ECO:0000313" key="1">
    <source>
        <dbReference type="EMBL" id="CBI26547.3"/>
    </source>
</evidence>
<proteinExistence type="predicted"/>
<dbReference type="PaxDb" id="29760-VIT_16s0039g02340.t01"/>
<dbReference type="EMBL" id="FN595750">
    <property type="protein sequence ID" value="CBI26547.3"/>
    <property type="molecule type" value="Genomic_DNA"/>
</dbReference>
<dbReference type="InParanoid" id="D7T7S6"/>
<sequence>MLEIGFGVRNSYISKIVKPIDYISGVFKWPKGLVVFTSHIEKCFLR</sequence>
<dbReference type="Proteomes" id="UP000009183">
    <property type="component" value="Chromosome 16"/>
</dbReference>
<gene>
    <name evidence="1" type="ordered locus">VIT_16s0039g02340</name>
</gene>
<protein>
    <submittedName>
        <fullName evidence="1">Uncharacterized protein</fullName>
    </submittedName>
</protein>
<dbReference type="AlphaFoldDB" id="D7T7S6"/>
<dbReference type="HOGENOM" id="CLU_3192397_0_0_1"/>
<accession>D7T7S6</accession>
<name>D7T7S6_VITVI</name>
<evidence type="ECO:0000313" key="2">
    <source>
        <dbReference type="Proteomes" id="UP000009183"/>
    </source>
</evidence>
<reference evidence="2" key="1">
    <citation type="journal article" date="2007" name="Nature">
        <title>The grapevine genome sequence suggests ancestral hexaploidization in major angiosperm phyla.</title>
        <authorList>
            <consortium name="The French-Italian Public Consortium for Grapevine Genome Characterization."/>
            <person name="Jaillon O."/>
            <person name="Aury J.-M."/>
            <person name="Noel B."/>
            <person name="Policriti A."/>
            <person name="Clepet C."/>
            <person name="Casagrande A."/>
            <person name="Choisne N."/>
            <person name="Aubourg S."/>
            <person name="Vitulo N."/>
            <person name="Jubin C."/>
            <person name="Vezzi A."/>
            <person name="Legeai F."/>
            <person name="Hugueney P."/>
            <person name="Dasilva C."/>
            <person name="Horner D."/>
            <person name="Mica E."/>
            <person name="Jublot D."/>
            <person name="Poulain J."/>
            <person name="Bruyere C."/>
            <person name="Billault A."/>
            <person name="Segurens B."/>
            <person name="Gouyvenoux M."/>
            <person name="Ugarte E."/>
            <person name="Cattonaro F."/>
            <person name="Anthouard V."/>
            <person name="Vico V."/>
            <person name="Del Fabbro C."/>
            <person name="Alaux M."/>
            <person name="Di Gaspero G."/>
            <person name="Dumas V."/>
            <person name="Felice N."/>
            <person name="Paillard S."/>
            <person name="Juman I."/>
            <person name="Moroldo M."/>
            <person name="Scalabrin S."/>
            <person name="Canaguier A."/>
            <person name="Le Clainche I."/>
            <person name="Malacrida G."/>
            <person name="Durand E."/>
            <person name="Pesole G."/>
            <person name="Laucou V."/>
            <person name="Chatelet P."/>
            <person name="Merdinoglu D."/>
            <person name="Delledonne M."/>
            <person name="Pezzotti M."/>
            <person name="Lecharny A."/>
            <person name="Scarpelli C."/>
            <person name="Artiguenave F."/>
            <person name="Pe M.E."/>
            <person name="Valle G."/>
            <person name="Morgante M."/>
            <person name="Caboche M."/>
            <person name="Adam-Blondon A.-F."/>
            <person name="Weissenbach J."/>
            <person name="Quetier F."/>
            <person name="Wincker P."/>
        </authorList>
    </citation>
    <scope>NUCLEOTIDE SEQUENCE [LARGE SCALE GENOMIC DNA]</scope>
    <source>
        <strain evidence="2">cv. Pinot noir / PN40024</strain>
    </source>
</reference>
<organism evidence="1 2">
    <name type="scientific">Vitis vinifera</name>
    <name type="common">Grape</name>
    <dbReference type="NCBI Taxonomy" id="29760"/>
    <lineage>
        <taxon>Eukaryota</taxon>
        <taxon>Viridiplantae</taxon>
        <taxon>Streptophyta</taxon>
        <taxon>Embryophyta</taxon>
        <taxon>Tracheophyta</taxon>
        <taxon>Spermatophyta</taxon>
        <taxon>Magnoliopsida</taxon>
        <taxon>eudicotyledons</taxon>
        <taxon>Gunneridae</taxon>
        <taxon>Pentapetalae</taxon>
        <taxon>rosids</taxon>
        <taxon>Vitales</taxon>
        <taxon>Vitaceae</taxon>
        <taxon>Viteae</taxon>
        <taxon>Vitis</taxon>
    </lineage>
</organism>